<gene>
    <name evidence="1" type="ORF">PPENT_87.1.T0020199</name>
</gene>
<reference evidence="1" key="1">
    <citation type="submission" date="2021-01" db="EMBL/GenBank/DDBJ databases">
        <authorList>
            <consortium name="Genoscope - CEA"/>
            <person name="William W."/>
        </authorList>
    </citation>
    <scope>NUCLEOTIDE SEQUENCE</scope>
</reference>
<keyword evidence="2" id="KW-1185">Reference proteome</keyword>
<protein>
    <submittedName>
        <fullName evidence="1">Uncharacterized protein</fullName>
    </submittedName>
</protein>
<evidence type="ECO:0000313" key="2">
    <source>
        <dbReference type="Proteomes" id="UP000689195"/>
    </source>
</evidence>
<evidence type="ECO:0000313" key="1">
    <source>
        <dbReference type="EMBL" id="CAD8133042.1"/>
    </source>
</evidence>
<dbReference type="AlphaFoldDB" id="A0A8S1S0C4"/>
<proteinExistence type="predicted"/>
<accession>A0A8S1S0C4</accession>
<dbReference type="Proteomes" id="UP000689195">
    <property type="component" value="Unassembled WGS sequence"/>
</dbReference>
<comment type="caution">
    <text evidence="1">The sequence shown here is derived from an EMBL/GenBank/DDBJ whole genome shotgun (WGS) entry which is preliminary data.</text>
</comment>
<organism evidence="1 2">
    <name type="scientific">Paramecium pentaurelia</name>
    <dbReference type="NCBI Taxonomy" id="43138"/>
    <lineage>
        <taxon>Eukaryota</taxon>
        <taxon>Sar</taxon>
        <taxon>Alveolata</taxon>
        <taxon>Ciliophora</taxon>
        <taxon>Intramacronucleata</taxon>
        <taxon>Oligohymenophorea</taxon>
        <taxon>Peniculida</taxon>
        <taxon>Parameciidae</taxon>
        <taxon>Paramecium</taxon>
    </lineage>
</organism>
<name>A0A8S1S0C4_9CILI</name>
<dbReference type="EMBL" id="CAJJDO010000002">
    <property type="protein sequence ID" value="CAD8133042.1"/>
    <property type="molecule type" value="Genomic_DNA"/>
</dbReference>
<sequence length="158" mass="19076">MIFYIILPKKGKSIQDFILQIYQIISDQLIYYLLIQSNIFQVQDEDTVLALTQDDLNIQKTLDSSYWRKSSMKLFQRFHEWVIEKNIANIKKNKLNNFQCQLKRRNKRESSQNRRLKHINLRLNDSDRIKSLKFLNNNYKNMFSGNSKNIDELNKQKI</sequence>